<gene>
    <name evidence="1" type="ORF">GCM10009824_24270</name>
</gene>
<organism evidence="1 2">
    <name type="scientific">Kocuria atrinae</name>
    <dbReference type="NCBI Taxonomy" id="592377"/>
    <lineage>
        <taxon>Bacteria</taxon>
        <taxon>Bacillati</taxon>
        <taxon>Actinomycetota</taxon>
        <taxon>Actinomycetes</taxon>
        <taxon>Micrococcales</taxon>
        <taxon>Micrococcaceae</taxon>
        <taxon>Kocuria</taxon>
    </lineage>
</organism>
<evidence type="ECO:0000313" key="2">
    <source>
        <dbReference type="Proteomes" id="UP001500166"/>
    </source>
</evidence>
<accession>A0ABN2Y5P7</accession>
<name>A0ABN2Y5P7_9MICC</name>
<protein>
    <submittedName>
        <fullName evidence="1">Uncharacterized protein</fullName>
    </submittedName>
</protein>
<evidence type="ECO:0000313" key="1">
    <source>
        <dbReference type="EMBL" id="GAA2121655.1"/>
    </source>
</evidence>
<comment type="caution">
    <text evidence="1">The sequence shown here is derived from an EMBL/GenBank/DDBJ whole genome shotgun (WGS) entry which is preliminary data.</text>
</comment>
<dbReference type="EMBL" id="BAAAQA010000028">
    <property type="protein sequence ID" value="GAA2121655.1"/>
    <property type="molecule type" value="Genomic_DNA"/>
</dbReference>
<proteinExistence type="predicted"/>
<keyword evidence="2" id="KW-1185">Reference proteome</keyword>
<dbReference type="Proteomes" id="UP001500166">
    <property type="component" value="Unassembled WGS sequence"/>
</dbReference>
<sequence>MHMPTSDRYQLVPERLIGLDVPSLVTWGNALEEIVVALQAAVLPGEKFVLVPIRNGRPVEPLTMSLVASLLPVGALGHWATDLPQPHDVPLTEALDAAVASVQVASGVLALAEQQRAHDTVVQVLEDAKQGLARSKGVIRQAPTDAVTEQIALFLDALEEELTNEESGNSTGGDIATQMLRTVTAGEQTELSIALGAVRLMALEWDIDAHAAPQLFELGE</sequence>
<reference evidence="1 2" key="1">
    <citation type="journal article" date="2019" name="Int. J. Syst. Evol. Microbiol.">
        <title>The Global Catalogue of Microorganisms (GCM) 10K type strain sequencing project: providing services to taxonomists for standard genome sequencing and annotation.</title>
        <authorList>
            <consortium name="The Broad Institute Genomics Platform"/>
            <consortium name="The Broad Institute Genome Sequencing Center for Infectious Disease"/>
            <person name="Wu L."/>
            <person name="Ma J."/>
        </authorList>
    </citation>
    <scope>NUCLEOTIDE SEQUENCE [LARGE SCALE GENOMIC DNA]</scope>
    <source>
        <strain evidence="1 2">JCM 15914</strain>
    </source>
</reference>